<dbReference type="Proteomes" id="UP000887561">
    <property type="component" value="Unplaced"/>
</dbReference>
<evidence type="ECO:0000313" key="3">
    <source>
        <dbReference type="Proteomes" id="UP000887561"/>
    </source>
</evidence>
<feature type="coiled-coil region" evidence="1">
    <location>
        <begin position="41"/>
        <end position="103"/>
    </location>
</feature>
<keyword evidence="1" id="KW-0175">Coiled coil</keyword>
<feature type="coiled-coil region" evidence="1">
    <location>
        <begin position="227"/>
        <end position="282"/>
    </location>
</feature>
<evidence type="ECO:0000313" key="4">
    <source>
        <dbReference type="WBParaSite" id="scaffold6084_cov247.g10392"/>
    </source>
</evidence>
<evidence type="ECO:0000256" key="1">
    <source>
        <dbReference type="SAM" id="Coils"/>
    </source>
</evidence>
<keyword evidence="3" id="KW-1185">Reference proteome</keyword>
<feature type="region of interest" description="Disordered" evidence="2">
    <location>
        <begin position="577"/>
        <end position="624"/>
    </location>
</feature>
<proteinExistence type="predicted"/>
<feature type="compositionally biased region" description="Polar residues" evidence="2">
    <location>
        <begin position="515"/>
        <end position="525"/>
    </location>
</feature>
<evidence type="ECO:0000256" key="2">
    <source>
        <dbReference type="SAM" id="MobiDB-lite"/>
    </source>
</evidence>
<dbReference type="WBParaSite" id="scaffold6084_cov247.g10392">
    <property type="protein sequence ID" value="scaffold6084_cov247.g10392"/>
    <property type="gene ID" value="scaffold6084_cov247.g10392"/>
</dbReference>
<dbReference type="PANTHER" id="PTHR18947">
    <property type="entry name" value="HOOK PROTEINS"/>
    <property type="match status" value="1"/>
</dbReference>
<dbReference type="GO" id="GO:0005737">
    <property type="term" value="C:cytoplasm"/>
    <property type="evidence" value="ECO:0007669"/>
    <property type="project" value="TreeGrafter"/>
</dbReference>
<dbReference type="AlphaFoldDB" id="A0A915N1R5"/>
<feature type="region of interest" description="Disordered" evidence="2">
    <location>
        <begin position="801"/>
        <end position="846"/>
    </location>
</feature>
<feature type="region of interest" description="Disordered" evidence="2">
    <location>
        <begin position="463"/>
        <end position="561"/>
    </location>
</feature>
<feature type="coiled-coil region" evidence="1">
    <location>
        <begin position="311"/>
        <end position="398"/>
    </location>
</feature>
<reference evidence="4" key="1">
    <citation type="submission" date="2022-11" db="UniProtKB">
        <authorList>
            <consortium name="WormBaseParasite"/>
        </authorList>
    </citation>
    <scope>IDENTIFICATION</scope>
</reference>
<dbReference type="GO" id="GO:0008017">
    <property type="term" value="F:microtubule binding"/>
    <property type="evidence" value="ECO:0007669"/>
    <property type="project" value="TreeGrafter"/>
</dbReference>
<feature type="compositionally biased region" description="Low complexity" evidence="2">
    <location>
        <begin position="605"/>
        <end position="623"/>
    </location>
</feature>
<dbReference type="PANTHER" id="PTHR18947:SF28">
    <property type="entry name" value="GIRDIN, ISOFORM A"/>
    <property type="match status" value="1"/>
</dbReference>
<accession>A0A915N1R5</accession>
<feature type="coiled-coil region" evidence="1">
    <location>
        <begin position="135"/>
        <end position="164"/>
    </location>
</feature>
<sequence length="862" mass="98363">MAINYSDNCCLEPNCLNDDIQLIAVIDDLLMKALSSARHEADSLRIQQQKQIRELDDLKRDIQNLRRTGHELNASDDKLLVENRNIKEQVILLQERLQKAHSDECTRAAELLAAKREIEELQQKSFITSRQTAELASLQIAIKNKDKQEEQHKQELAFARLQAETAVKANTESLKRLESLELIHSALASDHDRLQNLHQMLSSDYDRVITLQKKLKGEKSLNEQTLKADFLRERSNLELELEKERTERQREVRKVSELEIELDRVNRELNELKRDQNSIANRSDTCLDELRRLRISECAQKSTICNLNVIIQQLNNALTEKDLELANLRRQVEMLRQYTGDENRTLIRQIELLLVQNQQLHNRSDAFYNEQKELQEKLQHLRRHKEKLEEKIMEQYKAMDSRKLERPTFMKRAAKALIAKAKENILFKIKYHYQSPANSPLQARKHSSFTTQSTKIQNFGKAQSTNIGVPPVPPHKHSTNNQSPLRCPKPPQLILHNRQQSSDSNNSFIPKETSIKTPTQNSSMVQRFFQRSSLLRRSTPVQQRRSILTPRPSLTINEEGNDASLLRPSSVAIHLPSNYVPASTPNPPLNTRDLPEGKADMFSVSSPANPSSNSSSTSSTPSALPRLLQCRERARKIFPHSRAASTATACSSSLYSSISSNFYNQQQNIDRPRIIEQSSPSINGSNNFNSPIMLMRARNGRIGGSLRYPPSSTPPMARSFPTPPWRNSSINGRKQEEFVKSTNQNDSNIQKLPACCKVMQADVLPEEEERVINRMTQSVFPNHQKTQIQQPRIISQSSTTSLLPKRAPPLLSTQNNQQQFTNRPPPPPYPGNSSVHSINAGQPNKVFDDFRVNGIGQTNVKK</sequence>
<dbReference type="GO" id="GO:0051959">
    <property type="term" value="F:dynein light intermediate chain binding"/>
    <property type="evidence" value="ECO:0007669"/>
    <property type="project" value="TreeGrafter"/>
</dbReference>
<dbReference type="GO" id="GO:0005813">
    <property type="term" value="C:centrosome"/>
    <property type="evidence" value="ECO:0007669"/>
    <property type="project" value="TreeGrafter"/>
</dbReference>
<dbReference type="GO" id="GO:0031122">
    <property type="term" value="P:cytoplasmic microtubule organization"/>
    <property type="evidence" value="ECO:0007669"/>
    <property type="project" value="TreeGrafter"/>
</dbReference>
<dbReference type="GO" id="GO:0030705">
    <property type="term" value="P:cytoskeleton-dependent intracellular transport"/>
    <property type="evidence" value="ECO:0007669"/>
    <property type="project" value="TreeGrafter"/>
</dbReference>
<protein>
    <submittedName>
        <fullName evidence="4">Uncharacterized protein</fullName>
    </submittedName>
</protein>
<organism evidence="3 4">
    <name type="scientific">Meloidogyne javanica</name>
    <name type="common">Root-knot nematode worm</name>
    <dbReference type="NCBI Taxonomy" id="6303"/>
    <lineage>
        <taxon>Eukaryota</taxon>
        <taxon>Metazoa</taxon>
        <taxon>Ecdysozoa</taxon>
        <taxon>Nematoda</taxon>
        <taxon>Chromadorea</taxon>
        <taxon>Rhabditida</taxon>
        <taxon>Tylenchina</taxon>
        <taxon>Tylenchomorpha</taxon>
        <taxon>Tylenchoidea</taxon>
        <taxon>Meloidogynidae</taxon>
        <taxon>Meloidogyninae</taxon>
        <taxon>Meloidogyne</taxon>
        <taxon>Meloidogyne incognita group</taxon>
    </lineage>
</organism>
<feature type="compositionally biased region" description="Low complexity" evidence="2">
    <location>
        <begin position="526"/>
        <end position="538"/>
    </location>
</feature>
<feature type="compositionally biased region" description="Polar residues" evidence="2">
    <location>
        <begin position="497"/>
        <end position="508"/>
    </location>
</feature>
<feature type="compositionally biased region" description="Polar residues" evidence="2">
    <location>
        <begin position="833"/>
        <end position="842"/>
    </location>
</feature>
<feature type="compositionally biased region" description="Polar residues" evidence="2">
    <location>
        <begin position="539"/>
        <end position="558"/>
    </location>
</feature>
<name>A0A915N1R5_MELJA</name>